<proteinExistence type="predicted"/>
<evidence type="ECO:0000313" key="5">
    <source>
        <dbReference type="EMBL" id="TIA91127.1"/>
    </source>
</evidence>
<dbReference type="EMBL" id="SPNW01000014">
    <property type="protein sequence ID" value="TIA91127.1"/>
    <property type="molecule type" value="Genomic_DNA"/>
</dbReference>
<dbReference type="InterPro" id="IPR001849">
    <property type="entry name" value="PH_domain"/>
</dbReference>
<comment type="caution">
    <text evidence="5">The sequence shown here is derived from an EMBL/GenBank/DDBJ whole genome shotgun (WGS) entry which is preliminary data.</text>
</comment>
<dbReference type="SMART" id="SM00233">
    <property type="entry name" value="PH"/>
    <property type="match status" value="1"/>
</dbReference>
<feature type="domain" description="DH" evidence="4">
    <location>
        <begin position="154"/>
        <end position="336"/>
    </location>
</feature>
<dbReference type="Pfam" id="PF00621">
    <property type="entry name" value="RhoGEF"/>
    <property type="match status" value="1"/>
</dbReference>
<dbReference type="GO" id="GO:0005737">
    <property type="term" value="C:cytoplasm"/>
    <property type="evidence" value="ECO:0007669"/>
    <property type="project" value="UniProtKB-SubCell"/>
</dbReference>
<protein>
    <recommendedName>
        <fullName evidence="4">DH domain-containing protein</fullName>
    </recommendedName>
</protein>
<name>A0A4T0FQU9_9BASI</name>
<dbReference type="CDD" id="cd00160">
    <property type="entry name" value="RhoGEF"/>
    <property type="match status" value="1"/>
</dbReference>
<dbReference type="Proteomes" id="UP000310189">
    <property type="component" value="Unassembled WGS sequence"/>
</dbReference>
<dbReference type="Gene3D" id="1.20.900.10">
    <property type="entry name" value="Dbl homology (DH) domain"/>
    <property type="match status" value="1"/>
</dbReference>
<sequence>MSDEQVTPRQKPVKSDVASLPRPKSTIELSTPTPTRVPSADAVRRRQRSHSDAIDRTHTSAHVLPPHQVQAQRQQPQPQSSSRLGEFFGRFRSSSTASLGDDTTGTTTASTSSSAVMVSRPVSRPVSQQSDKSSTWSSLINHEALESFSAVERNRQEAIYELIKSEAVYVQDLTAIVEVFLANMIPEVDAGLVEIIFSNIEDLLLLNATFVSDLESRQRNDRMYISQIGDLLDKHLGSLDIYMHYCSNQHRSIKALQSLQNNNYRLSQKLLKLKAHPTSRNLDLSTHLLSPMQRITRYPLLVRQILKHTDPGTVEYESIEKALKAVETLLLAINEDVRVQESHTRLLEISNTLVMSQKVDLSSSADARRILIKEGELAKSKSSKVLHLVLCNDILLLINVVERTLYKLPIPLREVAALAHAKREDILVLELAYPRGGESIALKTAPQDRDAWINTINTTQKQLTR</sequence>
<dbReference type="SMART" id="SM00325">
    <property type="entry name" value="RhoGEF"/>
    <property type="match status" value="1"/>
</dbReference>
<dbReference type="PANTHER" id="PTHR46006:SF6">
    <property type="entry name" value="INTERSECTIN-2 ISOFORM X1"/>
    <property type="match status" value="1"/>
</dbReference>
<dbReference type="GO" id="GO:0005085">
    <property type="term" value="F:guanyl-nucleotide exchange factor activity"/>
    <property type="evidence" value="ECO:0007669"/>
    <property type="project" value="InterPro"/>
</dbReference>
<evidence type="ECO:0000256" key="3">
    <source>
        <dbReference type="SAM" id="MobiDB-lite"/>
    </source>
</evidence>
<dbReference type="PANTHER" id="PTHR46006">
    <property type="entry name" value="RHO GUANINE NUCLEOTIDE EXCHANGE FACTOR AT 64C, ISOFORM A"/>
    <property type="match status" value="1"/>
</dbReference>
<dbReference type="InterPro" id="IPR000219">
    <property type="entry name" value="DH_dom"/>
</dbReference>
<evidence type="ECO:0000256" key="2">
    <source>
        <dbReference type="ARBA" id="ARBA00022490"/>
    </source>
</evidence>
<feature type="compositionally biased region" description="Polar residues" evidence="3">
    <location>
        <begin position="27"/>
        <end position="36"/>
    </location>
</feature>
<evidence type="ECO:0000313" key="6">
    <source>
        <dbReference type="Proteomes" id="UP000310189"/>
    </source>
</evidence>
<dbReference type="InterPro" id="IPR011993">
    <property type="entry name" value="PH-like_dom_sf"/>
</dbReference>
<dbReference type="InterPro" id="IPR035899">
    <property type="entry name" value="DBL_dom_sf"/>
</dbReference>
<dbReference type="GO" id="GO:0035025">
    <property type="term" value="P:positive regulation of Rho protein signal transduction"/>
    <property type="evidence" value="ECO:0007669"/>
    <property type="project" value="TreeGrafter"/>
</dbReference>
<dbReference type="InterPro" id="IPR051480">
    <property type="entry name" value="Endocytic_GEF_Adapter"/>
</dbReference>
<organism evidence="5 6">
    <name type="scientific">Wallemia hederae</name>
    <dbReference type="NCBI Taxonomy" id="1540922"/>
    <lineage>
        <taxon>Eukaryota</taxon>
        <taxon>Fungi</taxon>
        <taxon>Dikarya</taxon>
        <taxon>Basidiomycota</taxon>
        <taxon>Wallemiomycotina</taxon>
        <taxon>Wallemiomycetes</taxon>
        <taxon>Wallemiales</taxon>
        <taxon>Wallemiaceae</taxon>
        <taxon>Wallemia</taxon>
    </lineage>
</organism>
<keyword evidence="6" id="KW-1185">Reference proteome</keyword>
<dbReference type="Gene3D" id="2.30.29.30">
    <property type="entry name" value="Pleckstrin-homology domain (PH domain)/Phosphotyrosine-binding domain (PTB)"/>
    <property type="match status" value="1"/>
</dbReference>
<dbReference type="AlphaFoldDB" id="A0A4T0FQU9"/>
<feature type="region of interest" description="Disordered" evidence="3">
    <location>
        <begin position="1"/>
        <end position="62"/>
    </location>
</feature>
<gene>
    <name evidence="5" type="ORF">E3P99_01232</name>
</gene>
<evidence type="ECO:0000256" key="1">
    <source>
        <dbReference type="ARBA" id="ARBA00004496"/>
    </source>
</evidence>
<feature type="region of interest" description="Disordered" evidence="3">
    <location>
        <begin position="93"/>
        <end position="131"/>
    </location>
</feature>
<dbReference type="PROSITE" id="PS50010">
    <property type="entry name" value="DH_2"/>
    <property type="match status" value="1"/>
</dbReference>
<dbReference type="SUPFAM" id="SSF50729">
    <property type="entry name" value="PH domain-like"/>
    <property type="match status" value="1"/>
</dbReference>
<reference evidence="5 6" key="1">
    <citation type="submission" date="2019-03" db="EMBL/GenBank/DDBJ databases">
        <title>Sequencing 23 genomes of Wallemia ichthyophaga.</title>
        <authorList>
            <person name="Gostincar C."/>
        </authorList>
    </citation>
    <scope>NUCLEOTIDE SEQUENCE [LARGE SCALE GENOMIC DNA]</scope>
    <source>
        <strain evidence="5 6">EXF-5753</strain>
    </source>
</reference>
<dbReference type="OrthoDB" id="1716625at2759"/>
<comment type="subcellular location">
    <subcellularLocation>
        <location evidence="1">Cytoplasm</location>
    </subcellularLocation>
</comment>
<keyword evidence="2" id="KW-0963">Cytoplasm</keyword>
<dbReference type="SUPFAM" id="SSF48065">
    <property type="entry name" value="DBL homology domain (DH-domain)"/>
    <property type="match status" value="1"/>
</dbReference>
<feature type="compositionally biased region" description="Basic and acidic residues" evidence="3">
    <location>
        <begin position="49"/>
        <end position="58"/>
    </location>
</feature>
<evidence type="ECO:0000259" key="4">
    <source>
        <dbReference type="PROSITE" id="PS50010"/>
    </source>
</evidence>
<accession>A0A4T0FQU9</accession>